<protein>
    <submittedName>
        <fullName evidence="1">Uncharacterized protein</fullName>
    </submittedName>
</protein>
<reference evidence="1 2" key="1">
    <citation type="journal article" date="2023" name="Plants (Basel)">
        <title>Bridging the Gap: Combining Genomics and Transcriptomics Approaches to Understand Stylosanthes scabra, an Orphan Legume from the Brazilian Caatinga.</title>
        <authorList>
            <person name="Ferreira-Neto J.R.C."/>
            <person name="da Silva M.D."/>
            <person name="Binneck E."/>
            <person name="de Melo N.F."/>
            <person name="da Silva R.H."/>
            <person name="de Melo A.L.T.M."/>
            <person name="Pandolfi V."/>
            <person name="Bustamante F.O."/>
            <person name="Brasileiro-Vidal A.C."/>
            <person name="Benko-Iseppon A.M."/>
        </authorList>
    </citation>
    <scope>NUCLEOTIDE SEQUENCE [LARGE SCALE GENOMIC DNA]</scope>
    <source>
        <tissue evidence="1">Leaves</tissue>
    </source>
</reference>
<evidence type="ECO:0000313" key="2">
    <source>
        <dbReference type="Proteomes" id="UP001341840"/>
    </source>
</evidence>
<organism evidence="1 2">
    <name type="scientific">Stylosanthes scabra</name>
    <dbReference type="NCBI Taxonomy" id="79078"/>
    <lineage>
        <taxon>Eukaryota</taxon>
        <taxon>Viridiplantae</taxon>
        <taxon>Streptophyta</taxon>
        <taxon>Embryophyta</taxon>
        <taxon>Tracheophyta</taxon>
        <taxon>Spermatophyta</taxon>
        <taxon>Magnoliopsida</taxon>
        <taxon>eudicotyledons</taxon>
        <taxon>Gunneridae</taxon>
        <taxon>Pentapetalae</taxon>
        <taxon>rosids</taxon>
        <taxon>fabids</taxon>
        <taxon>Fabales</taxon>
        <taxon>Fabaceae</taxon>
        <taxon>Papilionoideae</taxon>
        <taxon>50 kb inversion clade</taxon>
        <taxon>dalbergioids sensu lato</taxon>
        <taxon>Dalbergieae</taxon>
        <taxon>Pterocarpus clade</taxon>
        <taxon>Stylosanthes</taxon>
    </lineage>
</organism>
<sequence>MSFEIRPSDAINIALRCKAAKFPYHSGQKSLLAGHADFFVQWTWLEWNHIDCLSRFCSVQGFSCEYTQR</sequence>
<dbReference type="EMBL" id="JASCZI010090927">
    <property type="protein sequence ID" value="MED6147842.1"/>
    <property type="molecule type" value="Genomic_DNA"/>
</dbReference>
<accession>A0ABU6TGH3</accession>
<gene>
    <name evidence="1" type="ORF">PIB30_047636</name>
</gene>
<name>A0ABU6TGH3_9FABA</name>
<proteinExistence type="predicted"/>
<evidence type="ECO:0000313" key="1">
    <source>
        <dbReference type="EMBL" id="MED6147842.1"/>
    </source>
</evidence>
<comment type="caution">
    <text evidence="1">The sequence shown here is derived from an EMBL/GenBank/DDBJ whole genome shotgun (WGS) entry which is preliminary data.</text>
</comment>
<keyword evidence="2" id="KW-1185">Reference proteome</keyword>
<dbReference type="Proteomes" id="UP001341840">
    <property type="component" value="Unassembled WGS sequence"/>
</dbReference>